<dbReference type="Gene3D" id="3.40.50.150">
    <property type="entry name" value="Vaccinia Virus protein VP39"/>
    <property type="match status" value="1"/>
</dbReference>
<keyword evidence="1" id="KW-0175">Coiled coil</keyword>
<protein>
    <submittedName>
        <fullName evidence="3">Methyltransferase domain-containing protein</fullName>
    </submittedName>
</protein>
<keyword evidence="3" id="KW-0489">Methyltransferase</keyword>
<comment type="caution">
    <text evidence="3">The sequence shown here is derived from an EMBL/GenBank/DDBJ whole genome shotgun (WGS) entry which is preliminary data.</text>
</comment>
<evidence type="ECO:0000256" key="1">
    <source>
        <dbReference type="SAM" id="Coils"/>
    </source>
</evidence>
<feature type="domain" description="Methyltransferase type 11" evidence="2">
    <location>
        <begin position="37"/>
        <end position="131"/>
    </location>
</feature>
<evidence type="ECO:0000259" key="2">
    <source>
        <dbReference type="Pfam" id="PF08241"/>
    </source>
</evidence>
<gene>
    <name evidence="3" type="ORF">ACFSNC_10065</name>
</gene>
<sequence length="633" mass="68121">MDDTGERFIPGTAGSIAAEHQHRYAFAAGLIAGGAVLDVACGEGYGAAFLARHAGRVVGVDLDAQAVAHAARRYAGIGNLGFEAGDVGALPFPDHSFDAVVSFETVEHVADPRRALAELRRVLKPGGTLIVSTPDRDVYSGVLNNRNQFHLAELSAGEFEGELRRLFAHVALRGQAVGLASMIAAADERAGAADMWWLHGEAPARAPLPPARPVFLLAVCSDAPLAVPADSVLIDGGASGAGAIETLQAWGNELAGTLDGVRRQAIADYDGLTAQVAALQAAGAEKDGRLAGQEATLREQLRILDERQALIQAQAAVIAEQREAHLSQLRRLAEKDEVLAREIDRLKSAVEAERRARLAQAEAAHRQEIVALEEECRELRARCQAAERERAELAAGMPPRIEQAEQLVLALHAAHGEEARALSIRSKTLRQRLVSCVPSRLRKRLRLNGRTGRERRAGAVAQAAAQRAAGLAQDCLAQCRELRHLITAPLAAWEAAEPAPPVEPSAETAEIAPRVPDPQDDDIRLLESSALFDRAWYAETHGVEPHEAARHYLDTGFRQGANPSLLFSTADYFRGNRDVPSDQNPLLHYLRHGLREGRSLHAPSAALSDTLPDRFWRYGLRPAPAEQGAGLHG</sequence>
<dbReference type="InterPro" id="IPR013216">
    <property type="entry name" value="Methyltransf_11"/>
</dbReference>
<name>A0ABW4YXA8_9HYPH</name>
<dbReference type="SUPFAM" id="SSF53335">
    <property type="entry name" value="S-adenosyl-L-methionine-dependent methyltransferases"/>
    <property type="match status" value="1"/>
</dbReference>
<feature type="coiled-coil region" evidence="1">
    <location>
        <begin position="329"/>
        <end position="396"/>
    </location>
</feature>
<dbReference type="EMBL" id="JBHUHD010000001">
    <property type="protein sequence ID" value="MFD2140744.1"/>
    <property type="molecule type" value="Genomic_DNA"/>
</dbReference>
<keyword evidence="3" id="KW-0808">Transferase</keyword>
<dbReference type="InterPro" id="IPR050508">
    <property type="entry name" value="Methyltransf_Superfamily"/>
</dbReference>
<evidence type="ECO:0000313" key="3">
    <source>
        <dbReference type="EMBL" id="MFD2140744.1"/>
    </source>
</evidence>
<dbReference type="InterPro" id="IPR029063">
    <property type="entry name" value="SAM-dependent_MTases_sf"/>
</dbReference>
<dbReference type="Pfam" id="PF08241">
    <property type="entry name" value="Methyltransf_11"/>
    <property type="match status" value="1"/>
</dbReference>
<evidence type="ECO:0000313" key="4">
    <source>
        <dbReference type="Proteomes" id="UP001597299"/>
    </source>
</evidence>
<dbReference type="RefSeq" id="WP_213350727.1">
    <property type="nucleotide sequence ID" value="NZ_JAHBGB010000002.1"/>
</dbReference>
<reference evidence="4" key="1">
    <citation type="journal article" date="2019" name="Int. J. Syst. Evol. Microbiol.">
        <title>The Global Catalogue of Microorganisms (GCM) 10K type strain sequencing project: providing services to taxonomists for standard genome sequencing and annotation.</title>
        <authorList>
            <consortium name="The Broad Institute Genomics Platform"/>
            <consortium name="The Broad Institute Genome Sequencing Center for Infectious Disease"/>
            <person name="Wu L."/>
            <person name="Ma J."/>
        </authorList>
    </citation>
    <scope>NUCLEOTIDE SEQUENCE [LARGE SCALE GENOMIC DNA]</scope>
    <source>
        <strain evidence="4">CCM 7435</strain>
    </source>
</reference>
<organism evidence="3 4">
    <name type="scientific">Ancylobacter oerskovii</name>
    <dbReference type="NCBI Taxonomy" id="459519"/>
    <lineage>
        <taxon>Bacteria</taxon>
        <taxon>Pseudomonadati</taxon>
        <taxon>Pseudomonadota</taxon>
        <taxon>Alphaproteobacteria</taxon>
        <taxon>Hyphomicrobiales</taxon>
        <taxon>Xanthobacteraceae</taxon>
        <taxon>Ancylobacter</taxon>
    </lineage>
</organism>
<dbReference type="GO" id="GO:0032259">
    <property type="term" value="P:methylation"/>
    <property type="evidence" value="ECO:0007669"/>
    <property type="project" value="UniProtKB-KW"/>
</dbReference>
<accession>A0ABW4YXA8</accession>
<dbReference type="PANTHER" id="PTHR42912">
    <property type="entry name" value="METHYLTRANSFERASE"/>
    <property type="match status" value="1"/>
</dbReference>
<dbReference type="GO" id="GO:0008168">
    <property type="term" value="F:methyltransferase activity"/>
    <property type="evidence" value="ECO:0007669"/>
    <property type="project" value="UniProtKB-KW"/>
</dbReference>
<dbReference type="Proteomes" id="UP001597299">
    <property type="component" value="Unassembled WGS sequence"/>
</dbReference>
<proteinExistence type="predicted"/>
<dbReference type="CDD" id="cd02440">
    <property type="entry name" value="AdoMet_MTases"/>
    <property type="match status" value="1"/>
</dbReference>
<keyword evidence="4" id="KW-1185">Reference proteome</keyword>